<dbReference type="Proteomes" id="UP001385951">
    <property type="component" value="Unassembled WGS sequence"/>
</dbReference>
<comment type="caution">
    <text evidence="1">The sequence shown here is derived from an EMBL/GenBank/DDBJ whole genome shotgun (WGS) entry which is preliminary data.</text>
</comment>
<reference evidence="1 2" key="1">
    <citation type="submission" date="2022-09" db="EMBL/GenBank/DDBJ databases">
        <authorList>
            <person name="Palmer J.M."/>
        </authorList>
    </citation>
    <scope>NUCLEOTIDE SEQUENCE [LARGE SCALE GENOMIC DNA]</scope>
    <source>
        <strain evidence="1 2">DSM 7382</strain>
    </source>
</reference>
<proteinExistence type="predicted"/>
<dbReference type="AlphaFoldDB" id="A0AAW0G2H7"/>
<name>A0AAW0G2H7_9APHY</name>
<dbReference type="EMBL" id="JASBNA010000012">
    <property type="protein sequence ID" value="KAK7687923.1"/>
    <property type="molecule type" value="Genomic_DNA"/>
</dbReference>
<accession>A0AAW0G2H7</accession>
<organism evidence="1 2">
    <name type="scientific">Cerrena zonata</name>
    <dbReference type="NCBI Taxonomy" id="2478898"/>
    <lineage>
        <taxon>Eukaryota</taxon>
        <taxon>Fungi</taxon>
        <taxon>Dikarya</taxon>
        <taxon>Basidiomycota</taxon>
        <taxon>Agaricomycotina</taxon>
        <taxon>Agaricomycetes</taxon>
        <taxon>Polyporales</taxon>
        <taxon>Cerrenaceae</taxon>
        <taxon>Cerrena</taxon>
    </lineage>
</organism>
<gene>
    <name evidence="1" type="ORF">QCA50_009142</name>
</gene>
<sequence>MGLVGTLKYRDDENQRIAVVDAFGLGVRLWPQIETIAEFVAIVKVSGRILKVVSYHPYPRNTLLARALGPRQFLEQKLSFLVTSVDRKITFHAKSSGSTTTFSSPTRKSRQSFFVDWL</sequence>
<evidence type="ECO:0000313" key="2">
    <source>
        <dbReference type="Proteomes" id="UP001385951"/>
    </source>
</evidence>
<protein>
    <submittedName>
        <fullName evidence="1">Uncharacterized protein</fullName>
    </submittedName>
</protein>
<keyword evidence="2" id="KW-1185">Reference proteome</keyword>
<evidence type="ECO:0000313" key="1">
    <source>
        <dbReference type="EMBL" id="KAK7687923.1"/>
    </source>
</evidence>